<evidence type="ECO:0000313" key="5">
    <source>
        <dbReference type="EMBL" id="MBB2989126.1"/>
    </source>
</evidence>
<dbReference type="GO" id="GO:0005524">
    <property type="term" value="F:ATP binding"/>
    <property type="evidence" value="ECO:0007669"/>
    <property type="project" value="UniProtKB-UniRule"/>
</dbReference>
<dbReference type="EMBL" id="JACHVU010000001">
    <property type="protein sequence ID" value="MBB2989126.1"/>
    <property type="molecule type" value="Genomic_DNA"/>
</dbReference>
<comment type="caution">
    <text evidence="5">The sequence shown here is derived from an EMBL/GenBank/DDBJ whole genome shotgun (WGS) entry which is preliminary data.</text>
</comment>
<evidence type="ECO:0000256" key="2">
    <source>
        <dbReference type="ARBA" id="ARBA00022598"/>
    </source>
</evidence>
<accession>A0A839Q4E8</accession>
<keyword evidence="6" id="KW-1185">Reference proteome</keyword>
<sequence>MPAPRTVLQLVGSPVDEFHAELSRLYATASISALEDPARYRMRIAYVRPGGRWSFPTDLSPQALDLAPDMPLAQAISYIEQLSVDVMVPQMFCLPGMTVYRSLFDTLAVPYLGSPGDVMAVGADKVRTRAVVSAAGVSVPSARVVRDRTRTGMRYPVVVKPVASDNSVGVTFVDGDADYARAVDDALSVGEAALVESYIELGREVRCGIVVRDGELVCLPLEEYPLGDGRPIRLREDKLDRTEAGDMYLVAKDAGRAWIVPTDDPVTDTVWAAARRCHEALGCRDYSLFDFRIDPAGNPWFLEAGLYCSFAPSSVIATMAHAAGTGLTDLFADALHELDREGTACMSQF</sequence>
<evidence type="ECO:0000256" key="1">
    <source>
        <dbReference type="ARBA" id="ARBA00010871"/>
    </source>
</evidence>
<dbReference type="InterPro" id="IPR011761">
    <property type="entry name" value="ATP-grasp"/>
</dbReference>
<dbReference type="Proteomes" id="UP000550501">
    <property type="component" value="Unassembled WGS sequence"/>
</dbReference>
<dbReference type="Gene3D" id="3.30.470.20">
    <property type="entry name" value="ATP-grasp fold, B domain"/>
    <property type="match status" value="1"/>
</dbReference>
<feature type="domain" description="ATP-grasp" evidence="4">
    <location>
        <begin position="129"/>
        <end position="336"/>
    </location>
</feature>
<keyword evidence="2 5" id="KW-0436">Ligase</keyword>
<dbReference type="Gene3D" id="3.30.1490.20">
    <property type="entry name" value="ATP-grasp fold, A domain"/>
    <property type="match status" value="1"/>
</dbReference>
<evidence type="ECO:0000256" key="3">
    <source>
        <dbReference type="PROSITE-ProRule" id="PRU00409"/>
    </source>
</evidence>
<evidence type="ECO:0000313" key="6">
    <source>
        <dbReference type="Proteomes" id="UP000550501"/>
    </source>
</evidence>
<dbReference type="EC" id="6.3.2.4" evidence="5"/>
<dbReference type="Pfam" id="PF07478">
    <property type="entry name" value="Dala_Dala_lig_C"/>
    <property type="match status" value="1"/>
</dbReference>
<protein>
    <submittedName>
        <fullName evidence="5">D-alanine-D-alanine ligase</fullName>
        <ecNumber evidence="5">6.3.2.4</ecNumber>
    </submittedName>
</protein>
<keyword evidence="3" id="KW-0067">ATP-binding</keyword>
<gene>
    <name evidence="5" type="ORF">FHR72_000583</name>
</gene>
<dbReference type="InterPro" id="IPR011095">
    <property type="entry name" value="Dala_Dala_lig_C"/>
</dbReference>
<proteinExistence type="inferred from homology"/>
<dbReference type="SUPFAM" id="SSF56059">
    <property type="entry name" value="Glutathione synthetase ATP-binding domain-like"/>
    <property type="match status" value="1"/>
</dbReference>
<dbReference type="Gene3D" id="3.40.50.20">
    <property type="match status" value="1"/>
</dbReference>
<keyword evidence="3" id="KW-0547">Nucleotide-binding</keyword>
<dbReference type="RefSeq" id="WP_183466383.1">
    <property type="nucleotide sequence ID" value="NZ_JACHVU010000001.1"/>
</dbReference>
<dbReference type="PANTHER" id="PTHR23132">
    <property type="entry name" value="D-ALANINE--D-ALANINE LIGASE"/>
    <property type="match status" value="1"/>
</dbReference>
<dbReference type="GO" id="GO:0046872">
    <property type="term" value="F:metal ion binding"/>
    <property type="evidence" value="ECO:0007669"/>
    <property type="project" value="InterPro"/>
</dbReference>
<reference evidence="5 6" key="1">
    <citation type="submission" date="2020-08" db="EMBL/GenBank/DDBJ databases">
        <title>The Agave Microbiome: Exploring the role of microbial communities in plant adaptations to desert environments.</title>
        <authorList>
            <person name="Partida-Martinez L.P."/>
        </authorList>
    </citation>
    <scope>NUCLEOTIDE SEQUENCE [LARGE SCALE GENOMIC DNA]</scope>
    <source>
        <strain evidence="5 6">AT2.18</strain>
    </source>
</reference>
<name>A0A839Q4E8_MYCIR</name>
<dbReference type="PROSITE" id="PS50975">
    <property type="entry name" value="ATP_GRASP"/>
    <property type="match status" value="1"/>
</dbReference>
<organism evidence="5 6">
    <name type="scientific">Mycolicibacterium iranicum</name>
    <name type="common">Mycobacterium iranicum</name>
    <dbReference type="NCBI Taxonomy" id="912594"/>
    <lineage>
        <taxon>Bacteria</taxon>
        <taxon>Bacillati</taxon>
        <taxon>Actinomycetota</taxon>
        <taxon>Actinomycetes</taxon>
        <taxon>Mycobacteriales</taxon>
        <taxon>Mycobacteriaceae</taxon>
        <taxon>Mycolicibacterium</taxon>
    </lineage>
</organism>
<dbReference type="AlphaFoldDB" id="A0A839Q4E8"/>
<dbReference type="PANTHER" id="PTHR23132:SF23">
    <property type="entry name" value="D-ALANINE--D-ALANINE LIGASE B"/>
    <property type="match status" value="1"/>
</dbReference>
<dbReference type="GO" id="GO:0008716">
    <property type="term" value="F:D-alanine-D-alanine ligase activity"/>
    <property type="evidence" value="ECO:0007669"/>
    <property type="project" value="UniProtKB-EC"/>
</dbReference>
<dbReference type="InterPro" id="IPR013815">
    <property type="entry name" value="ATP_grasp_subdomain_1"/>
</dbReference>
<comment type="similarity">
    <text evidence="1">Belongs to the D-alanine--D-alanine ligase family.</text>
</comment>
<evidence type="ECO:0000259" key="4">
    <source>
        <dbReference type="PROSITE" id="PS50975"/>
    </source>
</evidence>